<evidence type="ECO:0000313" key="4">
    <source>
        <dbReference type="EMBL" id="CAK51089.1"/>
    </source>
</evidence>
<sequence length="121" mass="13201">MAHELRIDDCFTIRAEQATSPAYGTTSWYATLHTNGFKTGHPFEGATAQEAIDRALRDHRADRAQAARLEEAESAGLFSDLTTGHAGPVHTQLDSLTRAPRRTRAGECATCGLNPRTCDCR</sequence>
<reference evidence="2 5" key="3">
    <citation type="journal article" date="2016" name="Genome Announc.">
        <title>Complete Genome Sequence of Streptomyces ambofaciens DSM 40697, a Paradigm for Genome Plasticity Studies.</title>
        <authorList>
            <person name="Thibessard A."/>
            <person name="Leblond P."/>
        </authorList>
    </citation>
    <scope>NUCLEOTIDE SEQUENCE [LARGE SCALE GENOMIC DNA]</scope>
    <source>
        <strain evidence="2 5">DSM 40697</strain>
    </source>
</reference>
<dbReference type="EMBL" id="AM279695">
    <property type="protein sequence ID" value="CAK51089.1"/>
    <property type="molecule type" value="Genomic_DNA"/>
</dbReference>
<organism evidence="4">
    <name type="scientific">Streptomyces ambofaciens</name>
    <dbReference type="NCBI Taxonomy" id="1889"/>
    <lineage>
        <taxon>Bacteria</taxon>
        <taxon>Bacillati</taxon>
        <taxon>Actinomycetota</taxon>
        <taxon>Actinomycetes</taxon>
        <taxon>Kitasatosporales</taxon>
        <taxon>Streptomycetaceae</taxon>
        <taxon>Streptomyces</taxon>
    </lineage>
</organism>
<dbReference type="EMBL" id="AM279694">
    <property type="protein sequence ID" value="CAK50851.1"/>
    <property type="molecule type" value="Genomic_DNA"/>
</dbReference>
<proteinExistence type="predicted"/>
<protein>
    <submittedName>
        <fullName evidence="4">Uncharacterized protein</fullName>
    </submittedName>
</protein>
<gene>
    <name evidence="4" type="ORF">DSMT0007</name>
    <name evidence="2" type="ORF">SAM40697_0007</name>
    <name evidence="3" type="ORF">SAM40697_6918</name>
</gene>
<name>Q0JWR7_STRAM</name>
<dbReference type="PATRIC" id="fig|1889.10.peg.7406"/>
<evidence type="ECO:0000256" key="1">
    <source>
        <dbReference type="SAM" id="MobiDB-lite"/>
    </source>
</evidence>
<keyword evidence="5" id="KW-1185">Reference proteome</keyword>
<dbReference type="RefSeq" id="WP_063480781.1">
    <property type="nucleotide sequence ID" value="NZ_CP012949.1"/>
</dbReference>
<reference evidence="4" key="1">
    <citation type="journal article" date="2006" name="J. Bacteriol.">
        <title>Intraspecific variability of the terminal inverted repeats of the linear chromosome of Streptomyces ambofaciens.</title>
        <authorList>
            <person name="Choulet F."/>
            <person name="Gallois A."/>
            <person name="Aigle B."/>
            <person name="Mangenot S."/>
            <person name="Gerbaud C."/>
            <person name="Truong C."/>
            <person name="Francou F.X."/>
            <person name="Borges F."/>
            <person name="Fourrier C."/>
            <person name="Guerineau M."/>
            <person name="Decaris B."/>
            <person name="Barbe V."/>
            <person name="Pernodet J.L."/>
            <person name="Leblond P."/>
        </authorList>
    </citation>
    <scope>NUCLEOTIDE SEQUENCE</scope>
    <source>
        <strain evidence="4">DSM40697</strain>
    </source>
</reference>
<reference evidence="5" key="2">
    <citation type="submission" date="2015-10" db="EMBL/GenBank/DDBJ databases">
        <title>Complete genome sequence of Streptomyces ambofaciens DSM 40697.</title>
        <authorList>
            <person name="Thibessard A."/>
            <person name="Leblond P."/>
        </authorList>
    </citation>
    <scope>NUCLEOTIDE SEQUENCE [LARGE SCALE GENOMIC DNA]</scope>
    <source>
        <strain evidence="5">DSM 40697</strain>
    </source>
</reference>
<dbReference type="Proteomes" id="UP000076720">
    <property type="component" value="Chromosome"/>
</dbReference>
<feature type="region of interest" description="Disordered" evidence="1">
    <location>
        <begin position="79"/>
        <end position="98"/>
    </location>
</feature>
<dbReference type="EMBL" id="CP012949">
    <property type="protein sequence ID" value="ANB10869.1"/>
    <property type="molecule type" value="Genomic_DNA"/>
</dbReference>
<evidence type="ECO:0000313" key="5">
    <source>
        <dbReference type="Proteomes" id="UP000076720"/>
    </source>
</evidence>
<dbReference type="EMBL" id="CP012949">
    <property type="protein sequence ID" value="ANB03971.1"/>
    <property type="molecule type" value="Genomic_DNA"/>
</dbReference>
<evidence type="ECO:0000313" key="2">
    <source>
        <dbReference type="EMBL" id="ANB03971.1"/>
    </source>
</evidence>
<evidence type="ECO:0000313" key="3">
    <source>
        <dbReference type="EMBL" id="ANB10869.1"/>
    </source>
</evidence>
<accession>Q0JWR7</accession>
<dbReference type="AlphaFoldDB" id="Q0JWR7"/>